<protein>
    <submittedName>
        <fullName evidence="2">Universal stress protein</fullName>
    </submittedName>
</protein>
<dbReference type="EMBL" id="QOCR01000001">
    <property type="protein sequence ID" value="RHW52101.1"/>
    <property type="molecule type" value="Genomic_DNA"/>
</dbReference>
<sequence length="157" mass="17205">MEPVQELKDYHVNEIHLHRVLVAIDVDDFTSSDQAFDFACTVVKKSNATLGIVTVVESKDINVFESLSPASMDDKRLEASHDLLTYVKKAKEFGVENVKPILTEGTPNKAILEEVIPDFKPDLVVVGSETKKVLGKTIGSQAEGIIEKSPVSVIVAR</sequence>
<dbReference type="PANTHER" id="PTHR46268:SF6">
    <property type="entry name" value="UNIVERSAL STRESS PROTEIN UP12"/>
    <property type="match status" value="1"/>
</dbReference>
<dbReference type="CDD" id="cd00293">
    <property type="entry name" value="USP-like"/>
    <property type="match status" value="1"/>
</dbReference>
<keyword evidence="3" id="KW-1185">Reference proteome</keyword>
<accession>A0A347STY9</accession>
<evidence type="ECO:0000313" key="2">
    <source>
        <dbReference type="EMBL" id="RHW52101.1"/>
    </source>
</evidence>
<dbReference type="Gene3D" id="3.40.50.620">
    <property type="entry name" value="HUPs"/>
    <property type="match status" value="1"/>
</dbReference>
<proteinExistence type="inferred from homology"/>
<organism evidence="2 3">
    <name type="scientific">Bombilactobacillus bombi</name>
    <dbReference type="NCBI Taxonomy" id="1303590"/>
    <lineage>
        <taxon>Bacteria</taxon>
        <taxon>Bacillati</taxon>
        <taxon>Bacillota</taxon>
        <taxon>Bacilli</taxon>
        <taxon>Lactobacillales</taxon>
        <taxon>Lactobacillaceae</taxon>
        <taxon>Bombilactobacillus</taxon>
    </lineage>
</organism>
<dbReference type="PRINTS" id="PR01438">
    <property type="entry name" value="UNVRSLSTRESS"/>
</dbReference>
<evidence type="ECO:0000256" key="1">
    <source>
        <dbReference type="ARBA" id="ARBA00008791"/>
    </source>
</evidence>
<comment type="caution">
    <text evidence="2">The sequence shown here is derived from an EMBL/GenBank/DDBJ whole genome shotgun (WGS) entry which is preliminary data.</text>
</comment>
<dbReference type="RefSeq" id="WP_118899840.1">
    <property type="nucleotide sequence ID" value="NZ_CP031513.1"/>
</dbReference>
<dbReference type="KEGG" id="lbm:DS830_08345"/>
<dbReference type="InterPro" id="IPR006015">
    <property type="entry name" value="Universal_stress_UspA"/>
</dbReference>
<comment type="similarity">
    <text evidence="1">Belongs to the universal stress protein A family.</text>
</comment>
<evidence type="ECO:0000313" key="3">
    <source>
        <dbReference type="Proteomes" id="UP000284109"/>
    </source>
</evidence>
<dbReference type="OrthoDB" id="2306777at2"/>
<name>A0A347STY9_9LACO</name>
<reference evidence="2 3" key="1">
    <citation type="submission" date="2018-07" db="EMBL/GenBank/DDBJ databases">
        <title>Genome sequences of six Lactobacillus spp. isolated from bumble bee guts.</title>
        <authorList>
            <person name="Motta E.V.S."/>
            <person name="Moran N.A."/>
        </authorList>
    </citation>
    <scope>NUCLEOTIDE SEQUENCE [LARGE SCALE GENOMIC DNA]</scope>
    <source>
        <strain evidence="2 3">BI-1.1</strain>
    </source>
</reference>
<dbReference type="SUPFAM" id="SSF52402">
    <property type="entry name" value="Adenine nucleotide alpha hydrolases-like"/>
    <property type="match status" value="1"/>
</dbReference>
<dbReference type="PANTHER" id="PTHR46268">
    <property type="entry name" value="STRESS RESPONSE PROTEIN NHAX"/>
    <property type="match status" value="1"/>
</dbReference>
<dbReference type="InterPro" id="IPR014729">
    <property type="entry name" value="Rossmann-like_a/b/a_fold"/>
</dbReference>
<dbReference type="AlphaFoldDB" id="A0A347STY9"/>
<dbReference type="Pfam" id="PF00582">
    <property type="entry name" value="Usp"/>
    <property type="match status" value="1"/>
</dbReference>
<dbReference type="InterPro" id="IPR006016">
    <property type="entry name" value="UspA"/>
</dbReference>
<gene>
    <name evidence="2" type="ORF">DS831_01885</name>
</gene>
<dbReference type="Proteomes" id="UP000284109">
    <property type="component" value="Unassembled WGS sequence"/>
</dbReference>